<dbReference type="GO" id="GO:0005886">
    <property type="term" value="C:plasma membrane"/>
    <property type="evidence" value="ECO:0007669"/>
    <property type="project" value="UniProtKB-SubCell"/>
</dbReference>
<dbReference type="PANTHER" id="PTHR30151">
    <property type="entry name" value="ALKANE SULFONATE ABC TRANSPORTER-RELATED, MEMBRANE SUBUNIT"/>
    <property type="match status" value="1"/>
</dbReference>
<dbReference type="AlphaFoldDB" id="A0A845M9S9"/>
<accession>A0A845M9S9</accession>
<dbReference type="Gene3D" id="1.10.3720.10">
    <property type="entry name" value="MetI-like"/>
    <property type="match status" value="1"/>
</dbReference>
<comment type="caution">
    <text evidence="9">The sequence shown here is derived from an EMBL/GenBank/DDBJ whole genome shotgun (WGS) entry which is preliminary data.</text>
</comment>
<evidence type="ECO:0000256" key="6">
    <source>
        <dbReference type="ARBA" id="ARBA00023136"/>
    </source>
</evidence>
<feature type="transmembrane region" description="Helical" evidence="7">
    <location>
        <begin position="118"/>
        <end position="137"/>
    </location>
</feature>
<evidence type="ECO:0000256" key="2">
    <source>
        <dbReference type="ARBA" id="ARBA00022448"/>
    </source>
</evidence>
<comment type="similarity">
    <text evidence="7">Belongs to the binding-protein-dependent transport system permease family.</text>
</comment>
<proteinExistence type="inferred from homology"/>
<evidence type="ECO:0000256" key="7">
    <source>
        <dbReference type="RuleBase" id="RU363032"/>
    </source>
</evidence>
<organism evidence="9 10">
    <name type="scientific">Sneathiella chungangensis</name>
    <dbReference type="NCBI Taxonomy" id="1418234"/>
    <lineage>
        <taxon>Bacteria</taxon>
        <taxon>Pseudomonadati</taxon>
        <taxon>Pseudomonadota</taxon>
        <taxon>Alphaproteobacteria</taxon>
        <taxon>Sneathiellales</taxon>
        <taxon>Sneathiellaceae</taxon>
        <taxon>Sneathiella</taxon>
    </lineage>
</organism>
<dbReference type="SUPFAM" id="SSF161098">
    <property type="entry name" value="MetI-like"/>
    <property type="match status" value="1"/>
</dbReference>
<protein>
    <submittedName>
        <fullName evidence="9">ABC transporter permease subunit</fullName>
    </submittedName>
</protein>
<evidence type="ECO:0000259" key="8">
    <source>
        <dbReference type="PROSITE" id="PS50928"/>
    </source>
</evidence>
<dbReference type="GO" id="GO:0055085">
    <property type="term" value="P:transmembrane transport"/>
    <property type="evidence" value="ECO:0007669"/>
    <property type="project" value="InterPro"/>
</dbReference>
<comment type="subcellular location">
    <subcellularLocation>
        <location evidence="1 7">Cell membrane</location>
        <topology evidence="1 7">Multi-pass membrane protein</topology>
    </subcellularLocation>
</comment>
<dbReference type="InterPro" id="IPR000515">
    <property type="entry name" value="MetI-like"/>
</dbReference>
<reference evidence="9 10" key="1">
    <citation type="journal article" date="2014" name="Int. J. Syst. Evol. Microbiol.">
        <title>Sneathiella chungangensis sp. nov., isolated from a marine sand, and emended description of the genus Sneathiella.</title>
        <authorList>
            <person name="Siamphan C."/>
            <person name="Kim H."/>
            <person name="Lee J.S."/>
            <person name="Kim W."/>
        </authorList>
    </citation>
    <scope>NUCLEOTIDE SEQUENCE [LARGE SCALE GENOMIC DNA]</scope>
    <source>
        <strain evidence="9 10">KCTC 32476</strain>
    </source>
</reference>
<feature type="transmembrane region" description="Helical" evidence="7">
    <location>
        <begin position="87"/>
        <end position="112"/>
    </location>
</feature>
<evidence type="ECO:0000256" key="4">
    <source>
        <dbReference type="ARBA" id="ARBA00022692"/>
    </source>
</evidence>
<name>A0A845M9S9_9PROT</name>
<keyword evidence="2 7" id="KW-0813">Transport</keyword>
<feature type="transmembrane region" description="Helical" evidence="7">
    <location>
        <begin position="221"/>
        <end position="240"/>
    </location>
</feature>
<dbReference type="EMBL" id="WTVA01000001">
    <property type="protein sequence ID" value="MZR21069.1"/>
    <property type="molecule type" value="Genomic_DNA"/>
</dbReference>
<dbReference type="InterPro" id="IPR035906">
    <property type="entry name" value="MetI-like_sf"/>
</dbReference>
<keyword evidence="4 7" id="KW-0812">Transmembrane</keyword>
<feature type="transmembrane region" description="Helical" evidence="7">
    <location>
        <begin position="189"/>
        <end position="209"/>
    </location>
</feature>
<dbReference type="OrthoDB" id="9786495at2"/>
<keyword evidence="5 7" id="KW-1133">Transmembrane helix</keyword>
<feature type="transmembrane region" description="Helical" evidence="7">
    <location>
        <begin position="166"/>
        <end position="183"/>
    </location>
</feature>
<evidence type="ECO:0000256" key="3">
    <source>
        <dbReference type="ARBA" id="ARBA00022475"/>
    </source>
</evidence>
<keyword evidence="3" id="KW-1003">Cell membrane</keyword>
<keyword evidence="10" id="KW-1185">Reference proteome</keyword>
<dbReference type="Proteomes" id="UP000445696">
    <property type="component" value="Unassembled WGS sequence"/>
</dbReference>
<dbReference type="Pfam" id="PF00528">
    <property type="entry name" value="BPD_transp_1"/>
    <property type="match status" value="1"/>
</dbReference>
<evidence type="ECO:0000256" key="1">
    <source>
        <dbReference type="ARBA" id="ARBA00004651"/>
    </source>
</evidence>
<sequence>MKLLRILITVGGLILIWESLTALLDLPKFMLPSPLVVAEALYSHAGLIAENALTTLIEILVGLFLGLVFGMVSAVLISAYRPVKQWVFPLLIASQAIPVFAIAPLLVLWLGYGLAPKIVMSLLIIYFPVTVGFLDGLNRTHPAWLNLAALLQQSGRRRRLRNTLNLYRYIKIPFALPSLASGIRVAAAIAPIGAIVGEWVGASSGLGYLMLHANARVQTDLMFASLLVLTVMALLLYYLIDHGLRLALPWLADQTDLHSQQRSL</sequence>
<gene>
    <name evidence="9" type="ORF">GQF03_01865</name>
</gene>
<evidence type="ECO:0000313" key="9">
    <source>
        <dbReference type="EMBL" id="MZR21069.1"/>
    </source>
</evidence>
<keyword evidence="6 7" id="KW-0472">Membrane</keyword>
<feature type="transmembrane region" description="Helical" evidence="7">
    <location>
        <begin position="59"/>
        <end position="80"/>
    </location>
</feature>
<dbReference type="RefSeq" id="WP_161337484.1">
    <property type="nucleotide sequence ID" value="NZ_JBHSDG010000002.1"/>
</dbReference>
<dbReference type="PANTHER" id="PTHR30151:SF20">
    <property type="entry name" value="ABC TRANSPORTER PERMEASE PROTEIN HI_0355-RELATED"/>
    <property type="match status" value="1"/>
</dbReference>
<feature type="domain" description="ABC transmembrane type-1" evidence="8">
    <location>
        <begin position="52"/>
        <end position="240"/>
    </location>
</feature>
<evidence type="ECO:0000313" key="10">
    <source>
        <dbReference type="Proteomes" id="UP000445696"/>
    </source>
</evidence>
<evidence type="ECO:0000256" key="5">
    <source>
        <dbReference type="ARBA" id="ARBA00022989"/>
    </source>
</evidence>
<dbReference type="PROSITE" id="PS50928">
    <property type="entry name" value="ABC_TM1"/>
    <property type="match status" value="1"/>
</dbReference>